<dbReference type="Proteomes" id="UP000799755">
    <property type="component" value="Unassembled WGS sequence"/>
</dbReference>
<gene>
    <name evidence="1" type="ORF">BDR25DRAFT_319688</name>
</gene>
<sequence>MLFTTFLYAIIAIVAAAAAAASTAVIEGIHALFSLSISILIDYNTKTALCIDEEVTAGVSATLLRPVTTTGWARGACGSPTPRRKDGPRLLQVRADKQISRAADNVHTEHRVSQLQSQV</sequence>
<evidence type="ECO:0000313" key="2">
    <source>
        <dbReference type="Proteomes" id="UP000799755"/>
    </source>
</evidence>
<keyword evidence="2" id="KW-1185">Reference proteome</keyword>
<reference evidence="1" key="1">
    <citation type="journal article" date="2020" name="Stud. Mycol.">
        <title>101 Dothideomycetes genomes: a test case for predicting lifestyles and emergence of pathogens.</title>
        <authorList>
            <person name="Haridas S."/>
            <person name="Albert R."/>
            <person name="Binder M."/>
            <person name="Bloem J."/>
            <person name="Labutti K."/>
            <person name="Salamov A."/>
            <person name="Andreopoulos B."/>
            <person name="Baker S."/>
            <person name="Barry K."/>
            <person name="Bills G."/>
            <person name="Bluhm B."/>
            <person name="Cannon C."/>
            <person name="Castanera R."/>
            <person name="Culley D."/>
            <person name="Daum C."/>
            <person name="Ezra D."/>
            <person name="Gonzalez J."/>
            <person name="Henrissat B."/>
            <person name="Kuo A."/>
            <person name="Liang C."/>
            <person name="Lipzen A."/>
            <person name="Lutzoni F."/>
            <person name="Magnuson J."/>
            <person name="Mondo S."/>
            <person name="Nolan M."/>
            <person name="Ohm R."/>
            <person name="Pangilinan J."/>
            <person name="Park H.-J."/>
            <person name="Ramirez L."/>
            <person name="Alfaro M."/>
            <person name="Sun H."/>
            <person name="Tritt A."/>
            <person name="Yoshinaga Y."/>
            <person name="Zwiers L.-H."/>
            <person name="Turgeon B."/>
            <person name="Goodwin S."/>
            <person name="Spatafora J."/>
            <person name="Crous P."/>
            <person name="Grigoriev I."/>
        </authorList>
    </citation>
    <scope>NUCLEOTIDE SEQUENCE</scope>
    <source>
        <strain evidence="1">ATCC 200398</strain>
    </source>
</reference>
<proteinExistence type="predicted"/>
<name>A0ACB6QA05_9PLEO</name>
<evidence type="ECO:0000313" key="1">
    <source>
        <dbReference type="EMBL" id="KAF2463788.1"/>
    </source>
</evidence>
<organism evidence="1 2">
    <name type="scientific">Lindgomyces ingoldianus</name>
    <dbReference type="NCBI Taxonomy" id="673940"/>
    <lineage>
        <taxon>Eukaryota</taxon>
        <taxon>Fungi</taxon>
        <taxon>Dikarya</taxon>
        <taxon>Ascomycota</taxon>
        <taxon>Pezizomycotina</taxon>
        <taxon>Dothideomycetes</taxon>
        <taxon>Pleosporomycetidae</taxon>
        <taxon>Pleosporales</taxon>
        <taxon>Lindgomycetaceae</taxon>
        <taxon>Lindgomyces</taxon>
    </lineage>
</organism>
<accession>A0ACB6QA05</accession>
<comment type="caution">
    <text evidence="1">The sequence shown here is derived from an EMBL/GenBank/DDBJ whole genome shotgun (WGS) entry which is preliminary data.</text>
</comment>
<protein>
    <submittedName>
        <fullName evidence="1">Uncharacterized protein</fullName>
    </submittedName>
</protein>
<dbReference type="EMBL" id="MU003546">
    <property type="protein sequence ID" value="KAF2463788.1"/>
    <property type="molecule type" value="Genomic_DNA"/>
</dbReference>